<evidence type="ECO:0000313" key="2">
    <source>
        <dbReference type="Proteomes" id="UP000541154"/>
    </source>
</evidence>
<reference evidence="1 2" key="1">
    <citation type="submission" date="2019-04" db="EMBL/GenBank/DDBJ databases">
        <title>Aspergillus burnettii sp. nov., novel species from soil in southeast Queensland.</title>
        <authorList>
            <person name="Gilchrist C.L.M."/>
            <person name="Pitt J.I."/>
            <person name="Lange L."/>
            <person name="Lacey H.J."/>
            <person name="Vuong D."/>
            <person name="Midgley D.J."/>
            <person name="Greenfield P."/>
            <person name="Bradbury M."/>
            <person name="Lacey E."/>
            <person name="Busk P.K."/>
            <person name="Pilgaard B."/>
            <person name="Chooi Y.H."/>
            <person name="Piggott A.M."/>
        </authorList>
    </citation>
    <scope>NUCLEOTIDE SEQUENCE [LARGE SCALE GENOMIC DNA]</scope>
    <source>
        <strain evidence="1 2">FRR 5400</strain>
    </source>
</reference>
<evidence type="ECO:0008006" key="3">
    <source>
        <dbReference type="Google" id="ProtNLM"/>
    </source>
</evidence>
<proteinExistence type="predicted"/>
<accession>A0A8H6E079</accession>
<dbReference type="SUPFAM" id="SSF56112">
    <property type="entry name" value="Protein kinase-like (PK-like)"/>
    <property type="match status" value="1"/>
</dbReference>
<sequence>MVSELDVKPSDVIFHEVLRWSKNTVVFKVAIHGKICVMKVYHDRGKSDWDPVNREVNLFLCESSAYRRLKEKGFCERGVVPDFYGIISNIRPTSWPHLYMFHDDKLPPNAIIIEYIPNMKKIDLSNFSRQRVESLRNILFQMHQAKILHGDPYPRNMMIAKNRVLWIDFDSAQTFLEDQALTPSQDRRFKEEVELMEYFVEALTQDFAEERINRTYSYYYDRFV</sequence>
<protein>
    <recommendedName>
        <fullName evidence="3">Protein kinase domain-containing protein</fullName>
    </recommendedName>
</protein>
<dbReference type="Pfam" id="PF06176">
    <property type="entry name" value="WaaY"/>
    <property type="match status" value="1"/>
</dbReference>
<gene>
    <name evidence="1" type="ORF">ETB97_011115</name>
</gene>
<organism evidence="1 2">
    <name type="scientific">Petromyces alliaceus</name>
    <name type="common">Aspergillus alliaceus</name>
    <dbReference type="NCBI Taxonomy" id="209559"/>
    <lineage>
        <taxon>Eukaryota</taxon>
        <taxon>Fungi</taxon>
        <taxon>Dikarya</taxon>
        <taxon>Ascomycota</taxon>
        <taxon>Pezizomycotina</taxon>
        <taxon>Eurotiomycetes</taxon>
        <taxon>Eurotiomycetidae</taxon>
        <taxon>Eurotiales</taxon>
        <taxon>Aspergillaceae</taxon>
        <taxon>Aspergillus</taxon>
        <taxon>Aspergillus subgen. Circumdati</taxon>
    </lineage>
</organism>
<keyword evidence="2" id="KW-1185">Reference proteome</keyword>
<dbReference type="Gene3D" id="1.10.510.10">
    <property type="entry name" value="Transferase(Phosphotransferase) domain 1"/>
    <property type="match status" value="1"/>
</dbReference>
<name>A0A8H6E079_PETAA</name>
<dbReference type="Proteomes" id="UP000541154">
    <property type="component" value="Unassembled WGS sequence"/>
</dbReference>
<dbReference type="EMBL" id="SPNV01000645">
    <property type="protein sequence ID" value="KAF5854836.1"/>
    <property type="molecule type" value="Genomic_DNA"/>
</dbReference>
<dbReference type="InterPro" id="IPR009330">
    <property type="entry name" value="LipoPS_heptP_kinase"/>
</dbReference>
<dbReference type="InterPro" id="IPR011009">
    <property type="entry name" value="Kinase-like_dom_sf"/>
</dbReference>
<comment type="caution">
    <text evidence="1">The sequence shown here is derived from an EMBL/GenBank/DDBJ whole genome shotgun (WGS) entry which is preliminary data.</text>
</comment>
<dbReference type="AlphaFoldDB" id="A0A8H6E079"/>
<evidence type="ECO:0000313" key="1">
    <source>
        <dbReference type="EMBL" id="KAF5854836.1"/>
    </source>
</evidence>